<proteinExistence type="predicted"/>
<dbReference type="RefSeq" id="WP_156350534.1">
    <property type="nucleotide sequence ID" value="NZ_CADIJR010000001.1"/>
</dbReference>
<organism evidence="1 2">
    <name type="scientific">Achromobacter insuavis</name>
    <dbReference type="NCBI Taxonomy" id="1287735"/>
    <lineage>
        <taxon>Bacteria</taxon>
        <taxon>Pseudomonadati</taxon>
        <taxon>Pseudomonadota</taxon>
        <taxon>Betaproteobacteria</taxon>
        <taxon>Burkholderiales</taxon>
        <taxon>Alcaligenaceae</taxon>
        <taxon>Achromobacter</taxon>
    </lineage>
</organism>
<dbReference type="Proteomes" id="UP000507979">
    <property type="component" value="Unassembled WGS sequence"/>
</dbReference>
<name>A0A6J4ZGL1_9BURK</name>
<evidence type="ECO:0000313" key="2">
    <source>
        <dbReference type="Proteomes" id="UP000507979"/>
    </source>
</evidence>
<dbReference type="GeneID" id="92895868"/>
<gene>
    <name evidence="1" type="ORF">LMG26845_00034</name>
</gene>
<evidence type="ECO:0000313" key="1">
    <source>
        <dbReference type="EMBL" id="CAB3623705.1"/>
    </source>
</evidence>
<sequence length="280" mass="31328">MQVSNSTLSGPSGPLGFNYSSTRFTTDANGEARFTEVMGSAKQKYIESSPASKAVTLSDKAVALSSQEADDEDADLSLLVCWTPDWLARFANQYTEAEQYEQLKTWVFNDYSPGFDCSDYIRGGDLYYATTRIPVTPESEMIDKKQSNAFVADLKSMYAVEMSKGSSAMDIYKKIGRLILSQPDDFAYKFGFSVKFREKVESMPQWGGHGDPFKGGGGSFSFKYDPPGESKDGTLMQAKDGFSRRMLLQMAHDMERHRQYILMDLLYRSVNQQPTLISGL</sequence>
<dbReference type="AlphaFoldDB" id="A0A6J4ZGL1"/>
<keyword evidence="2" id="KW-1185">Reference proteome</keyword>
<dbReference type="EMBL" id="CADIJR010000001">
    <property type="protein sequence ID" value="CAB3623705.1"/>
    <property type="molecule type" value="Genomic_DNA"/>
</dbReference>
<accession>A0A6J4ZGL1</accession>
<reference evidence="1 2" key="1">
    <citation type="submission" date="2020-04" db="EMBL/GenBank/DDBJ databases">
        <authorList>
            <person name="De Canck E."/>
        </authorList>
    </citation>
    <scope>NUCLEOTIDE SEQUENCE [LARGE SCALE GENOMIC DNA]</scope>
    <source>
        <strain evidence="1 2">LMG 26845</strain>
    </source>
</reference>
<protein>
    <submittedName>
        <fullName evidence="1">Uncharacterized protein</fullName>
    </submittedName>
</protein>